<dbReference type="AlphaFoldDB" id="A0A059G4P0"/>
<dbReference type="Pfam" id="PF12680">
    <property type="entry name" value="SnoaL_2"/>
    <property type="match status" value="1"/>
</dbReference>
<dbReference type="InterPro" id="IPR032710">
    <property type="entry name" value="NTF2-like_dom_sf"/>
</dbReference>
<accession>A0A059G4P0</accession>
<dbReference type="EMBL" id="ARYL01000025">
    <property type="protein sequence ID" value="KDA01550.1"/>
    <property type="molecule type" value="Genomic_DNA"/>
</dbReference>
<gene>
    <name evidence="2" type="ORF">HOC_14832</name>
</gene>
<dbReference type="InterPro" id="IPR008317">
    <property type="entry name" value="UCP030561"/>
</dbReference>
<dbReference type="InterPro" id="IPR011944">
    <property type="entry name" value="Steroid_delta5-4_isomerase"/>
</dbReference>
<dbReference type="SUPFAM" id="SSF54427">
    <property type="entry name" value="NTF2-like"/>
    <property type="match status" value="1"/>
</dbReference>
<dbReference type="eggNOG" id="COG4538">
    <property type="taxonomic scope" value="Bacteria"/>
</dbReference>
<dbReference type="PIRSF" id="PIRSF030561">
    <property type="entry name" value="UCP030561"/>
    <property type="match status" value="1"/>
</dbReference>
<dbReference type="STRING" id="1280953.HOC_14832"/>
<organism evidence="2 3">
    <name type="scientific">Hyphomonas oceanitis SCH89</name>
    <dbReference type="NCBI Taxonomy" id="1280953"/>
    <lineage>
        <taxon>Bacteria</taxon>
        <taxon>Pseudomonadati</taxon>
        <taxon>Pseudomonadota</taxon>
        <taxon>Alphaproteobacteria</taxon>
        <taxon>Hyphomonadales</taxon>
        <taxon>Hyphomonadaceae</taxon>
        <taxon>Hyphomonas</taxon>
    </lineage>
</organism>
<proteinExistence type="predicted"/>
<evidence type="ECO:0000313" key="3">
    <source>
        <dbReference type="Proteomes" id="UP000024942"/>
    </source>
</evidence>
<dbReference type="OrthoDB" id="9799296at2"/>
<evidence type="ECO:0000259" key="1">
    <source>
        <dbReference type="Pfam" id="PF12680"/>
    </source>
</evidence>
<dbReference type="RefSeq" id="WP_035539952.1">
    <property type="nucleotide sequence ID" value="NZ_ARYL01000025.1"/>
</dbReference>
<dbReference type="InterPro" id="IPR037401">
    <property type="entry name" value="SnoaL-like"/>
</dbReference>
<dbReference type="Proteomes" id="UP000024942">
    <property type="component" value="Unassembled WGS sequence"/>
</dbReference>
<name>A0A059G4P0_9PROT</name>
<dbReference type="NCBIfam" id="TIGR02246">
    <property type="entry name" value="SgcJ/EcaC family oxidoreductase"/>
    <property type="match status" value="1"/>
</dbReference>
<protein>
    <recommendedName>
        <fullName evidence="1">SnoaL-like domain-containing protein</fullName>
    </recommendedName>
</protein>
<comment type="caution">
    <text evidence="2">The sequence shown here is derived from an EMBL/GenBank/DDBJ whole genome shotgun (WGS) entry which is preliminary data.</text>
</comment>
<keyword evidence="3" id="KW-1185">Reference proteome</keyword>
<dbReference type="PATRIC" id="fig|1280953.3.peg.2982"/>
<evidence type="ECO:0000313" key="2">
    <source>
        <dbReference type="EMBL" id="KDA01550.1"/>
    </source>
</evidence>
<sequence length="113" mass="12364">MSASTDLVQRQLDAYNAQDIEAFMAFYTEDAELAGFNGSVNQAGHAAIRARHLELFAEFPENRADVVNEIDLGSIVMVHERVARTPGGDSFEVAAIYTLRDGKISRVDFARGG</sequence>
<feature type="domain" description="SnoaL-like" evidence="1">
    <location>
        <begin position="8"/>
        <end position="106"/>
    </location>
</feature>
<reference evidence="2 3" key="1">
    <citation type="journal article" date="2014" name="Antonie Van Leeuwenhoek">
        <title>Hyphomonas beringensis sp. nov. and Hyphomonas chukchiensis sp. nov., isolated from surface seawater of the Bering Sea and Chukchi Sea.</title>
        <authorList>
            <person name="Li C."/>
            <person name="Lai Q."/>
            <person name="Li G."/>
            <person name="Dong C."/>
            <person name="Wang J."/>
            <person name="Liao Y."/>
            <person name="Shao Z."/>
        </authorList>
    </citation>
    <scope>NUCLEOTIDE SEQUENCE [LARGE SCALE GENOMIC DNA]</scope>
    <source>
        <strain evidence="2 3">SCH89</strain>
    </source>
</reference>
<dbReference type="Gene3D" id="3.10.450.50">
    <property type="match status" value="1"/>
</dbReference>